<evidence type="ECO:0000259" key="1">
    <source>
        <dbReference type="Pfam" id="PF00781"/>
    </source>
</evidence>
<accession>A5BGQ3</accession>
<organism evidence="2">
    <name type="scientific">Vitis vinifera</name>
    <name type="common">Grape</name>
    <dbReference type="NCBI Taxonomy" id="29760"/>
    <lineage>
        <taxon>Eukaryota</taxon>
        <taxon>Viridiplantae</taxon>
        <taxon>Streptophyta</taxon>
        <taxon>Embryophyta</taxon>
        <taxon>Tracheophyta</taxon>
        <taxon>Spermatophyta</taxon>
        <taxon>Magnoliopsida</taxon>
        <taxon>eudicotyledons</taxon>
        <taxon>Gunneridae</taxon>
        <taxon>Pentapetalae</taxon>
        <taxon>rosids</taxon>
        <taxon>Vitales</taxon>
        <taxon>Vitaceae</taxon>
        <taxon>Viteae</taxon>
        <taxon>Vitis</taxon>
    </lineage>
</organism>
<sequence length="309" mass="35476">MIKMAEKGKEILDNTTNVLGQSYLGKSKEENVAIFRRYIAEISCIGEYRHDISWRNIGPTIFQDKSREIGNILRYISDLAINRRFFPIYRMKSISFHKALLGKWSWRFVKERGPLWKRVIIGKYGLQEGAWCTKEVRERFGAGLWKAIRNSWGVFKVKTRLQVGARTRVKFWEDRWCGETLLRDVFLGPNSTASSKDAWVVDVWDGGSWDPRFIRQFNDWEMEDVNRFFRRLHNYIASGTIDDMLAGFKMEVVKVFSAGHARRLASSVDFSTCPDGIICIGGDGIVNDVSHFAALVIIVVSGCLSSNPL</sequence>
<dbReference type="InterPro" id="IPR017438">
    <property type="entry name" value="ATP-NAD_kinase_N"/>
</dbReference>
<evidence type="ECO:0000313" key="2">
    <source>
        <dbReference type="EMBL" id="CAN70149.1"/>
    </source>
</evidence>
<protein>
    <recommendedName>
        <fullName evidence="1">DAGKc domain-containing protein</fullName>
    </recommendedName>
</protein>
<dbReference type="AlphaFoldDB" id="A5BGQ3"/>
<reference evidence="2" key="1">
    <citation type="journal article" date="2007" name="PLoS ONE">
        <title>The first genome sequence of an elite grapevine cultivar (Pinot noir Vitis vinifera L.): coping with a highly heterozygous genome.</title>
        <authorList>
            <person name="Velasco R."/>
            <person name="Zharkikh A."/>
            <person name="Troggio M."/>
            <person name="Cartwright D.A."/>
            <person name="Cestaro A."/>
            <person name="Pruss D."/>
            <person name="Pindo M."/>
            <person name="FitzGerald L.M."/>
            <person name="Vezzulli S."/>
            <person name="Reid J."/>
            <person name="Malacarne G."/>
            <person name="Iliev D."/>
            <person name="Coppola G."/>
            <person name="Wardell B."/>
            <person name="Micheletti D."/>
            <person name="Macalma T."/>
            <person name="Facci M."/>
            <person name="Mitchell J.T."/>
            <person name="Perazzolli M."/>
            <person name="Eldredge G."/>
            <person name="Gatto P."/>
            <person name="Oyzerski R."/>
            <person name="Moretto M."/>
            <person name="Gutin N."/>
            <person name="Stefanini M."/>
            <person name="Chen Y."/>
            <person name="Segala C."/>
            <person name="Davenport C."/>
            <person name="Dematte L."/>
            <person name="Mraz A."/>
            <person name="Battilana J."/>
            <person name="Stormo K."/>
            <person name="Costa F."/>
            <person name="Tao Q."/>
            <person name="Si-Ammour A."/>
            <person name="Harkins T."/>
            <person name="Lackey A."/>
            <person name="Perbost C."/>
            <person name="Taillon B."/>
            <person name="Stella A."/>
            <person name="Solovyev V."/>
            <person name="Fawcett J.A."/>
            <person name="Sterck L."/>
            <person name="Vandepoele K."/>
            <person name="Grando S.M."/>
            <person name="Toppo S."/>
            <person name="Moser C."/>
            <person name="Lanchbury J."/>
            <person name="Bogden R."/>
            <person name="Skolnick M."/>
            <person name="Sgaramella V."/>
            <person name="Bhatnagar S.K."/>
            <person name="Fontana P."/>
            <person name="Gutin A."/>
            <person name="Van de Peer Y."/>
            <person name="Salamini F."/>
            <person name="Viola R."/>
        </authorList>
    </citation>
    <scope>NUCLEOTIDE SEQUENCE</scope>
</reference>
<dbReference type="InterPro" id="IPR001206">
    <property type="entry name" value="Diacylglycerol_kinase_cat_dom"/>
</dbReference>
<name>A5BGQ3_VITVI</name>
<proteinExistence type="predicted"/>
<dbReference type="ExpressionAtlas" id="A5BGQ3">
    <property type="expression patterns" value="baseline"/>
</dbReference>
<dbReference type="GO" id="GO:0016301">
    <property type="term" value="F:kinase activity"/>
    <property type="evidence" value="ECO:0007669"/>
    <property type="project" value="InterPro"/>
</dbReference>
<dbReference type="EMBL" id="AM458970">
    <property type="protein sequence ID" value="CAN70149.1"/>
    <property type="molecule type" value="Genomic_DNA"/>
</dbReference>
<dbReference type="Pfam" id="PF00781">
    <property type="entry name" value="DAGK_cat"/>
    <property type="match status" value="1"/>
</dbReference>
<feature type="domain" description="DAGKc" evidence="1">
    <location>
        <begin position="246"/>
        <end position="291"/>
    </location>
</feature>
<dbReference type="Gene3D" id="3.40.50.10330">
    <property type="entry name" value="Probable inorganic polyphosphate/atp-NAD kinase, domain 1"/>
    <property type="match status" value="1"/>
</dbReference>
<gene>
    <name evidence="2" type="ORF">VITISV_044013</name>
</gene>
<dbReference type="InterPro" id="IPR016064">
    <property type="entry name" value="NAD/diacylglycerol_kinase_sf"/>
</dbReference>
<dbReference type="SUPFAM" id="SSF111331">
    <property type="entry name" value="NAD kinase/diacylglycerol kinase-like"/>
    <property type="match status" value="1"/>
</dbReference>